<dbReference type="InterPro" id="IPR005318">
    <property type="entry name" value="OM_porin_bac"/>
</dbReference>
<dbReference type="Gene3D" id="2.40.160.10">
    <property type="entry name" value="Porin"/>
    <property type="match status" value="1"/>
</dbReference>
<evidence type="ECO:0000313" key="4">
    <source>
        <dbReference type="EMBL" id="RMU44085.1"/>
    </source>
</evidence>
<reference evidence="4 5" key="1">
    <citation type="submission" date="2018-08" db="EMBL/GenBank/DDBJ databases">
        <title>Recombination of ecologically and evolutionarily significant loci maintains genetic cohesion in the Pseudomonas syringae species complex.</title>
        <authorList>
            <person name="Dillon M."/>
            <person name="Thakur S."/>
            <person name="Almeida R.N.D."/>
            <person name="Weir B.S."/>
            <person name="Guttman D.S."/>
        </authorList>
    </citation>
    <scope>NUCLEOTIDE SEQUENCE [LARGE SCALE GENOMIC DNA]</scope>
    <source>
        <strain evidence="4 5">ICMP 14479</strain>
    </source>
</reference>
<dbReference type="Proteomes" id="UP000280395">
    <property type="component" value="Unassembled WGS sequence"/>
</dbReference>
<evidence type="ECO:0000256" key="2">
    <source>
        <dbReference type="ARBA" id="ARBA00022448"/>
    </source>
</evidence>
<dbReference type="GO" id="GO:0016020">
    <property type="term" value="C:membrane"/>
    <property type="evidence" value="ECO:0007669"/>
    <property type="project" value="InterPro"/>
</dbReference>
<evidence type="ECO:0008006" key="6">
    <source>
        <dbReference type="Google" id="ProtNLM"/>
    </source>
</evidence>
<evidence type="ECO:0000256" key="3">
    <source>
        <dbReference type="ARBA" id="ARBA00022729"/>
    </source>
</evidence>
<evidence type="ECO:0000256" key="1">
    <source>
        <dbReference type="ARBA" id="ARBA00009075"/>
    </source>
</evidence>
<organism evidence="4 5">
    <name type="scientific">Pseudomonas syringae pv. avii</name>
    <dbReference type="NCBI Taxonomy" id="663959"/>
    <lineage>
        <taxon>Bacteria</taxon>
        <taxon>Pseudomonadati</taxon>
        <taxon>Pseudomonadota</taxon>
        <taxon>Gammaproteobacteria</taxon>
        <taxon>Pseudomonadales</taxon>
        <taxon>Pseudomonadaceae</taxon>
        <taxon>Pseudomonas</taxon>
        <taxon>Pseudomonas syringae</taxon>
    </lineage>
</organism>
<dbReference type="PANTHER" id="PTHR34596:SF2">
    <property type="entry name" value="CHITOPORIN"/>
    <property type="match status" value="1"/>
</dbReference>
<gene>
    <name evidence="4" type="ORF">ALP29_00174</name>
</gene>
<dbReference type="AlphaFoldDB" id="A0A3M5UDZ0"/>
<dbReference type="InterPro" id="IPR023614">
    <property type="entry name" value="Porin_dom_sf"/>
</dbReference>
<dbReference type="Pfam" id="PF03573">
    <property type="entry name" value="OprD"/>
    <property type="match status" value="1"/>
</dbReference>
<keyword evidence="2" id="KW-0813">Transport</keyword>
<comment type="caution">
    <text evidence="4">The sequence shown here is derived from an EMBL/GenBank/DDBJ whole genome shotgun (WGS) entry which is preliminary data.</text>
</comment>
<proteinExistence type="inferred from homology"/>
<accession>A0A3M5UDZ0</accession>
<dbReference type="PANTHER" id="PTHR34596">
    <property type="entry name" value="CHITOPORIN"/>
    <property type="match status" value="1"/>
</dbReference>
<dbReference type="FunFam" id="2.40.160.10:FF:000008">
    <property type="entry name" value="OprD family porin"/>
    <property type="match status" value="1"/>
</dbReference>
<comment type="similarity">
    <text evidence="1">Belongs to the outer membrane porin (Opr) (TC 1.B.25) family.</text>
</comment>
<evidence type="ECO:0000313" key="5">
    <source>
        <dbReference type="Proteomes" id="UP000280395"/>
    </source>
</evidence>
<protein>
    <recommendedName>
        <fullName evidence="6">Porin</fullName>
    </recommendedName>
</protein>
<dbReference type="GO" id="GO:0015288">
    <property type="term" value="F:porin activity"/>
    <property type="evidence" value="ECO:0007669"/>
    <property type="project" value="TreeGrafter"/>
</dbReference>
<dbReference type="EMBL" id="RBUA01001380">
    <property type="protein sequence ID" value="RMU44085.1"/>
    <property type="molecule type" value="Genomic_DNA"/>
</dbReference>
<sequence length="415" mass="46164">MKLAVITPTAIGLALVTPISPLMAHEQGFIEDSSANLLMRNYYFNRDFQGSGASRNKAEEWAQGFILDFRSGYTQGLVGFGLDVSAMSGFKLDSSPDRTGTELLPRHDDGRAPDSYGRAGVTFKAKLSATELKVGELRPDIPVLRADDGRLLPQTFEGLALTSREFEGLTLSGGQIRKVAQRNSTDDQDMWANRFPGVTSDRFNYVGAEYRFNQERTQVGVWQAQLKDIYQQRYYNLTHRQPVGDWTLAAKLGYFVDQEQGSAKAGNLDSKAWGGLFSASTGPHTMFVGLQRVSEGTGWLALAGTSGKTMANDSYNNNFSNSDERSWQLRYDFNFVALGLPGLTSLVRYIHGSDANVGLVRDGTSWERDFELAYTVQSGPFKDVNLSWRNSSVRKSYGEDYDENRLVVAYNLNLF</sequence>
<dbReference type="RefSeq" id="WP_122301421.1">
    <property type="nucleotide sequence ID" value="NZ_RBUA01001380.1"/>
</dbReference>
<keyword evidence="3" id="KW-0732">Signal</keyword>
<name>A0A3M5UDZ0_PSESX</name>